<comment type="caution">
    <text evidence="1">The sequence shown here is derived from an EMBL/GenBank/DDBJ whole genome shotgun (WGS) entry which is preliminary data.</text>
</comment>
<gene>
    <name evidence="1" type="ORF">POPTR_006G183333v4</name>
</gene>
<name>A0ACC0SV52_POPTR</name>
<dbReference type="Proteomes" id="UP000006729">
    <property type="component" value="Chromosome 6"/>
</dbReference>
<sequence length="146" mass="17349">MSGGLGWEIRVLASGHWIVEKDCFISLGMTSTITSQRLRRRTLTKIYNLALGQCQFSIRAVVLEELFISFFFFLICVQPTLFFVHFYAEIIGLNPPRRRCVFNQNFLEYIYIYIYIIFKHFHFKNSPIDILLNLNFKLNYVKLIMM</sequence>
<evidence type="ECO:0000313" key="2">
    <source>
        <dbReference type="Proteomes" id="UP000006729"/>
    </source>
</evidence>
<proteinExistence type="predicted"/>
<evidence type="ECO:0000313" key="1">
    <source>
        <dbReference type="EMBL" id="KAI9393112.1"/>
    </source>
</evidence>
<keyword evidence="2" id="KW-1185">Reference proteome</keyword>
<protein>
    <submittedName>
        <fullName evidence="1">Uncharacterized protein</fullName>
    </submittedName>
</protein>
<dbReference type="EMBL" id="CM009295">
    <property type="protein sequence ID" value="KAI9393112.1"/>
    <property type="molecule type" value="Genomic_DNA"/>
</dbReference>
<reference evidence="1 2" key="1">
    <citation type="journal article" date="2006" name="Science">
        <title>The genome of black cottonwood, Populus trichocarpa (Torr. &amp; Gray).</title>
        <authorList>
            <person name="Tuskan G.A."/>
            <person name="Difazio S."/>
            <person name="Jansson S."/>
            <person name="Bohlmann J."/>
            <person name="Grigoriev I."/>
            <person name="Hellsten U."/>
            <person name="Putnam N."/>
            <person name="Ralph S."/>
            <person name="Rombauts S."/>
            <person name="Salamov A."/>
            <person name="Schein J."/>
            <person name="Sterck L."/>
            <person name="Aerts A."/>
            <person name="Bhalerao R.R."/>
            <person name="Bhalerao R.P."/>
            <person name="Blaudez D."/>
            <person name="Boerjan W."/>
            <person name="Brun A."/>
            <person name="Brunner A."/>
            <person name="Busov V."/>
            <person name="Campbell M."/>
            <person name="Carlson J."/>
            <person name="Chalot M."/>
            <person name="Chapman J."/>
            <person name="Chen G.L."/>
            <person name="Cooper D."/>
            <person name="Coutinho P.M."/>
            <person name="Couturier J."/>
            <person name="Covert S."/>
            <person name="Cronk Q."/>
            <person name="Cunningham R."/>
            <person name="Davis J."/>
            <person name="Degroeve S."/>
            <person name="Dejardin A."/>
            <person name="Depamphilis C."/>
            <person name="Detter J."/>
            <person name="Dirks B."/>
            <person name="Dubchak I."/>
            <person name="Duplessis S."/>
            <person name="Ehlting J."/>
            <person name="Ellis B."/>
            <person name="Gendler K."/>
            <person name="Goodstein D."/>
            <person name="Gribskov M."/>
            <person name="Grimwood J."/>
            <person name="Groover A."/>
            <person name="Gunter L."/>
            <person name="Hamberger B."/>
            <person name="Heinze B."/>
            <person name="Helariutta Y."/>
            <person name="Henrissat B."/>
            <person name="Holligan D."/>
            <person name="Holt R."/>
            <person name="Huang W."/>
            <person name="Islam-Faridi N."/>
            <person name="Jones S."/>
            <person name="Jones-Rhoades M."/>
            <person name="Jorgensen R."/>
            <person name="Joshi C."/>
            <person name="Kangasjarvi J."/>
            <person name="Karlsson J."/>
            <person name="Kelleher C."/>
            <person name="Kirkpatrick R."/>
            <person name="Kirst M."/>
            <person name="Kohler A."/>
            <person name="Kalluri U."/>
            <person name="Larimer F."/>
            <person name="Leebens-Mack J."/>
            <person name="Leple J.C."/>
            <person name="Locascio P."/>
            <person name="Lou Y."/>
            <person name="Lucas S."/>
            <person name="Martin F."/>
            <person name="Montanini B."/>
            <person name="Napoli C."/>
            <person name="Nelson D.R."/>
            <person name="Nelson C."/>
            <person name="Nieminen K."/>
            <person name="Nilsson O."/>
            <person name="Pereda V."/>
            <person name="Peter G."/>
            <person name="Philippe R."/>
            <person name="Pilate G."/>
            <person name="Poliakov A."/>
            <person name="Razumovskaya J."/>
            <person name="Richardson P."/>
            <person name="Rinaldi C."/>
            <person name="Ritland K."/>
            <person name="Rouze P."/>
            <person name="Ryaboy D."/>
            <person name="Schmutz J."/>
            <person name="Schrader J."/>
            <person name="Segerman B."/>
            <person name="Shin H."/>
            <person name="Siddiqui A."/>
            <person name="Sterky F."/>
            <person name="Terry A."/>
            <person name="Tsai C.J."/>
            <person name="Uberbacher E."/>
            <person name="Unneberg P."/>
            <person name="Vahala J."/>
            <person name="Wall K."/>
            <person name="Wessler S."/>
            <person name="Yang G."/>
            <person name="Yin T."/>
            <person name="Douglas C."/>
            <person name="Marra M."/>
            <person name="Sandberg G."/>
            <person name="Van de Peer Y."/>
            <person name="Rokhsar D."/>
        </authorList>
    </citation>
    <scope>NUCLEOTIDE SEQUENCE [LARGE SCALE GENOMIC DNA]</scope>
    <source>
        <strain evidence="2">cv. Nisqually</strain>
    </source>
</reference>
<accession>A0ACC0SV52</accession>
<organism evidence="1 2">
    <name type="scientific">Populus trichocarpa</name>
    <name type="common">Western balsam poplar</name>
    <name type="synonym">Populus balsamifera subsp. trichocarpa</name>
    <dbReference type="NCBI Taxonomy" id="3694"/>
    <lineage>
        <taxon>Eukaryota</taxon>
        <taxon>Viridiplantae</taxon>
        <taxon>Streptophyta</taxon>
        <taxon>Embryophyta</taxon>
        <taxon>Tracheophyta</taxon>
        <taxon>Spermatophyta</taxon>
        <taxon>Magnoliopsida</taxon>
        <taxon>eudicotyledons</taxon>
        <taxon>Gunneridae</taxon>
        <taxon>Pentapetalae</taxon>
        <taxon>rosids</taxon>
        <taxon>fabids</taxon>
        <taxon>Malpighiales</taxon>
        <taxon>Salicaceae</taxon>
        <taxon>Saliceae</taxon>
        <taxon>Populus</taxon>
    </lineage>
</organism>